<dbReference type="InterPro" id="IPR047012">
    <property type="entry name" value="ICAM_VCAM"/>
</dbReference>
<dbReference type="Gene3D" id="2.60.40.10">
    <property type="entry name" value="Immunoglobulins"/>
    <property type="match status" value="3"/>
</dbReference>
<dbReference type="PANTHER" id="PTHR13771">
    <property type="entry name" value="INTERCELLULAR ADHESION MOLECULE"/>
    <property type="match status" value="1"/>
</dbReference>
<sequence length="306" mass="34006">MQQCFFFIDCLKHLLFLTDHSCTEYPVFTPSRLVVKYGDPANATCVACQKDCTKNHFDLEKAQGEVIKNGTTLLWTIDRLTEWDIFIMCYYNTDDGDQCTSMLELTPPESVSISFVNHTGPMFEHQQYRLQCSVQDVAPVQNLTVTFYRGTKALGHLQSNSEEKKAVNKTFTLDITASKDDDGALYWCEAKLELGSDGPQPPPVETTEKLTAAVQSSTENGSMYGDTLHLNCSSVGNPSPTYTWTLPSDKASSYNGSVLTIKSVGFKHEGQYTCTVTNTAGTVTKEFDVDVQALAFVSLGYYCKRN</sequence>
<dbReference type="InterPro" id="IPR013783">
    <property type="entry name" value="Ig-like_fold"/>
</dbReference>
<dbReference type="Pfam" id="PF13927">
    <property type="entry name" value="Ig_3"/>
    <property type="match status" value="1"/>
</dbReference>
<evidence type="ECO:0000313" key="2">
    <source>
        <dbReference type="Ensembl" id="ENSACIP00000031570.1"/>
    </source>
</evidence>
<dbReference type="GO" id="GO:0005178">
    <property type="term" value="F:integrin binding"/>
    <property type="evidence" value="ECO:0007669"/>
    <property type="project" value="InterPro"/>
</dbReference>
<reference evidence="2" key="2">
    <citation type="submission" date="2025-09" db="UniProtKB">
        <authorList>
            <consortium name="Ensembl"/>
        </authorList>
    </citation>
    <scope>IDENTIFICATION</scope>
</reference>
<name>A0A3Q0TBI7_AMPCI</name>
<dbReference type="Proteomes" id="UP000261340">
    <property type="component" value="Unplaced"/>
</dbReference>
<dbReference type="STRING" id="61819.ENSACIP00000031570"/>
<feature type="domain" description="Ig-like" evidence="1">
    <location>
        <begin position="202"/>
        <end position="290"/>
    </location>
</feature>
<dbReference type="InterPro" id="IPR003599">
    <property type="entry name" value="Ig_sub"/>
</dbReference>
<dbReference type="CDD" id="cd00096">
    <property type="entry name" value="Ig"/>
    <property type="match status" value="1"/>
</dbReference>
<dbReference type="GeneTree" id="ENSGT00940000159005"/>
<accession>A0A3Q0TBI7</accession>
<dbReference type="Ensembl" id="ENSACIT00000032398.1">
    <property type="protein sequence ID" value="ENSACIP00000031570.1"/>
    <property type="gene ID" value="ENSACIG00000024392.1"/>
</dbReference>
<dbReference type="GO" id="GO:0007155">
    <property type="term" value="P:cell adhesion"/>
    <property type="evidence" value="ECO:0007669"/>
    <property type="project" value="InterPro"/>
</dbReference>
<dbReference type="InterPro" id="IPR007110">
    <property type="entry name" value="Ig-like_dom"/>
</dbReference>
<dbReference type="PANTHER" id="PTHR13771:SF9">
    <property type="entry name" value="INTERCELLULAR ADHESION MOLECULE 5"/>
    <property type="match status" value="1"/>
</dbReference>
<dbReference type="InterPro" id="IPR003598">
    <property type="entry name" value="Ig_sub2"/>
</dbReference>
<evidence type="ECO:0000313" key="3">
    <source>
        <dbReference type="Proteomes" id="UP000261340"/>
    </source>
</evidence>
<dbReference type="AlphaFoldDB" id="A0A3Q0TBI7"/>
<evidence type="ECO:0000259" key="1">
    <source>
        <dbReference type="PROSITE" id="PS50835"/>
    </source>
</evidence>
<organism evidence="2 3">
    <name type="scientific">Amphilophus citrinellus</name>
    <name type="common">Midas cichlid</name>
    <name type="synonym">Cichlasoma citrinellum</name>
    <dbReference type="NCBI Taxonomy" id="61819"/>
    <lineage>
        <taxon>Eukaryota</taxon>
        <taxon>Metazoa</taxon>
        <taxon>Chordata</taxon>
        <taxon>Craniata</taxon>
        <taxon>Vertebrata</taxon>
        <taxon>Euteleostomi</taxon>
        <taxon>Actinopterygii</taxon>
        <taxon>Neopterygii</taxon>
        <taxon>Teleostei</taxon>
        <taxon>Neoteleostei</taxon>
        <taxon>Acanthomorphata</taxon>
        <taxon>Ovalentaria</taxon>
        <taxon>Cichlomorphae</taxon>
        <taxon>Cichliformes</taxon>
        <taxon>Cichlidae</taxon>
        <taxon>New World cichlids</taxon>
        <taxon>Cichlasomatinae</taxon>
        <taxon>Heroini</taxon>
        <taxon>Amphilophus</taxon>
    </lineage>
</organism>
<proteinExistence type="predicted"/>
<keyword evidence="3" id="KW-1185">Reference proteome</keyword>
<feature type="domain" description="Ig-like" evidence="1">
    <location>
        <begin position="108"/>
        <end position="190"/>
    </location>
</feature>
<dbReference type="SMART" id="SM00408">
    <property type="entry name" value="IGc2"/>
    <property type="match status" value="2"/>
</dbReference>
<protein>
    <recommendedName>
        <fullName evidence="1">Ig-like domain-containing protein</fullName>
    </recommendedName>
</protein>
<dbReference type="SMART" id="SM00409">
    <property type="entry name" value="IG"/>
    <property type="match status" value="2"/>
</dbReference>
<dbReference type="InterPro" id="IPR036179">
    <property type="entry name" value="Ig-like_dom_sf"/>
</dbReference>
<dbReference type="OMA" id="ANGCDEN"/>
<dbReference type="SUPFAM" id="SSF48726">
    <property type="entry name" value="Immunoglobulin"/>
    <property type="match status" value="2"/>
</dbReference>
<dbReference type="PROSITE" id="PS50835">
    <property type="entry name" value="IG_LIKE"/>
    <property type="match status" value="2"/>
</dbReference>
<reference evidence="2" key="1">
    <citation type="submission" date="2025-08" db="UniProtKB">
        <authorList>
            <consortium name="Ensembl"/>
        </authorList>
    </citation>
    <scope>IDENTIFICATION</scope>
</reference>
<dbReference type="GO" id="GO:0005886">
    <property type="term" value="C:plasma membrane"/>
    <property type="evidence" value="ECO:0007669"/>
    <property type="project" value="TreeGrafter"/>
</dbReference>